<comment type="caution">
    <text evidence="5">The sequence shown here is derived from an EMBL/GenBank/DDBJ whole genome shotgun (WGS) entry which is preliminary data.</text>
</comment>
<evidence type="ECO:0000256" key="1">
    <source>
        <dbReference type="ARBA" id="ARBA00022723"/>
    </source>
</evidence>
<dbReference type="PANTHER" id="PTHR12522">
    <property type="entry name" value="ZINC-FINGER PROTEIN NOLZ1-RELATED"/>
    <property type="match status" value="1"/>
</dbReference>
<evidence type="ECO:0000256" key="3">
    <source>
        <dbReference type="ARBA" id="ARBA00022833"/>
    </source>
</evidence>
<proteinExistence type="predicted"/>
<organism evidence="5 6">
    <name type="scientific">Anguilla anguilla</name>
    <name type="common">European freshwater eel</name>
    <name type="synonym">Muraena anguilla</name>
    <dbReference type="NCBI Taxonomy" id="7936"/>
    <lineage>
        <taxon>Eukaryota</taxon>
        <taxon>Metazoa</taxon>
        <taxon>Chordata</taxon>
        <taxon>Craniata</taxon>
        <taxon>Vertebrata</taxon>
        <taxon>Euteleostomi</taxon>
        <taxon>Actinopterygii</taxon>
        <taxon>Neopterygii</taxon>
        <taxon>Teleostei</taxon>
        <taxon>Anguilliformes</taxon>
        <taxon>Anguillidae</taxon>
        <taxon>Anguilla</taxon>
    </lineage>
</organism>
<keyword evidence="6" id="KW-1185">Reference proteome</keyword>
<gene>
    <name evidence="5" type="ORF">ANANG_G00257890</name>
</gene>
<keyword evidence="2" id="KW-0863">Zinc-finger</keyword>
<feature type="compositionally biased region" description="Pro residues" evidence="4">
    <location>
        <begin position="207"/>
        <end position="216"/>
    </location>
</feature>
<dbReference type="Proteomes" id="UP001044222">
    <property type="component" value="Chromosome 15"/>
</dbReference>
<dbReference type="GO" id="GO:0008270">
    <property type="term" value="F:zinc ion binding"/>
    <property type="evidence" value="ECO:0007669"/>
    <property type="project" value="UniProtKB-KW"/>
</dbReference>
<dbReference type="GO" id="GO:0005634">
    <property type="term" value="C:nucleus"/>
    <property type="evidence" value="ECO:0007669"/>
    <property type="project" value="TreeGrafter"/>
</dbReference>
<keyword evidence="1" id="KW-0479">Metal-binding</keyword>
<keyword evidence="3" id="KW-0862">Zinc</keyword>
<evidence type="ECO:0000313" key="6">
    <source>
        <dbReference type="Proteomes" id="UP001044222"/>
    </source>
</evidence>
<evidence type="ECO:0000256" key="4">
    <source>
        <dbReference type="SAM" id="MobiDB-lite"/>
    </source>
</evidence>
<feature type="region of interest" description="Disordered" evidence="4">
    <location>
        <begin position="1"/>
        <end position="27"/>
    </location>
</feature>
<accession>A0A9D3LR93</accession>
<feature type="region of interest" description="Disordered" evidence="4">
    <location>
        <begin position="107"/>
        <end position="319"/>
    </location>
</feature>
<feature type="compositionally biased region" description="Basic and acidic residues" evidence="4">
    <location>
        <begin position="15"/>
        <end position="24"/>
    </location>
</feature>
<name>A0A9D3LR93_ANGAN</name>
<sequence>MNDPPGGSKAHRNRDRQTPERTDDYCGDNSCDLRHFGIKNSPVFVLSPSDPVRQAKRLPLRILRMLTAHSSHMLHPEYLQPLTSAPVSIELDAKKSPLALLAQTCSQIGKPDPLPPPSWGRAAWQTRRPRRAPPDPPSNSGSPAHPWRTSPASSLIPKWAGTVGRKGAGPAAAQTNRVSGWPGRAPCQSFPRTPSLRTPKRGRRPCTPSPPHPAPAGPALHTDPKPGAPDPAGSDSGGGGSKKEAESCKPSPDGAQAANSAHARASANASSGSSAASPARGQGRRPAPSPATWPRVPLQTEPRPLPLPPRAWATTAPSWGRTPGYPSPFVSGLDHAKASLVGGVGVPEAPQLQPADGASPPSFMQGLCRDPYCLAYPSAPTWGQRLLLLRPRPLLPLKSGFPWCTPPTHCTRSTRAPCRPGCPQLSHPSTASCCPTSPSPTPATGSPLGAVRQALWLLRGAAGSPPHAHRAPRHGRGQAPLRLPLPATSCHLHLLPGEPCPLASSFSLRAPPSLSLARYHPYGKMHLPAAPSLPIPSLPTSSHFYSPYALYGQRLGSASALGYP</sequence>
<protein>
    <submittedName>
        <fullName evidence="5">Uncharacterized protein</fullName>
    </submittedName>
</protein>
<feature type="compositionally biased region" description="Low complexity" evidence="4">
    <location>
        <begin position="254"/>
        <end position="286"/>
    </location>
</feature>
<reference evidence="5" key="1">
    <citation type="submission" date="2021-01" db="EMBL/GenBank/DDBJ databases">
        <title>A chromosome-scale assembly of European eel, Anguilla anguilla.</title>
        <authorList>
            <person name="Henkel C."/>
            <person name="Jong-Raadsen S.A."/>
            <person name="Dufour S."/>
            <person name="Weltzien F.-A."/>
            <person name="Palstra A.P."/>
            <person name="Pelster B."/>
            <person name="Spaink H.P."/>
            <person name="Van Den Thillart G.E."/>
            <person name="Jansen H."/>
            <person name="Zahm M."/>
            <person name="Klopp C."/>
            <person name="Cedric C."/>
            <person name="Louis A."/>
            <person name="Berthelot C."/>
            <person name="Parey E."/>
            <person name="Roest Crollius H."/>
            <person name="Montfort J."/>
            <person name="Robinson-Rechavi M."/>
            <person name="Bucao C."/>
            <person name="Bouchez O."/>
            <person name="Gislard M."/>
            <person name="Lluch J."/>
            <person name="Milhes M."/>
            <person name="Lampietro C."/>
            <person name="Lopez Roques C."/>
            <person name="Donnadieu C."/>
            <person name="Braasch I."/>
            <person name="Desvignes T."/>
            <person name="Postlethwait J."/>
            <person name="Bobe J."/>
            <person name="Guiguen Y."/>
            <person name="Dirks R."/>
        </authorList>
    </citation>
    <scope>NUCLEOTIDE SEQUENCE</scope>
    <source>
        <strain evidence="5">Tag_6206</strain>
        <tissue evidence="5">Liver</tissue>
    </source>
</reference>
<evidence type="ECO:0000256" key="2">
    <source>
        <dbReference type="ARBA" id="ARBA00022771"/>
    </source>
</evidence>
<dbReference type="EMBL" id="JAFIRN010000015">
    <property type="protein sequence ID" value="KAG5834114.1"/>
    <property type="molecule type" value="Genomic_DNA"/>
</dbReference>
<dbReference type="GO" id="GO:0045892">
    <property type="term" value="P:negative regulation of DNA-templated transcription"/>
    <property type="evidence" value="ECO:0007669"/>
    <property type="project" value="TreeGrafter"/>
</dbReference>
<dbReference type="AlphaFoldDB" id="A0A9D3LR93"/>
<dbReference type="InterPro" id="IPR051520">
    <property type="entry name" value="Elbow/Noc_ZnFinger"/>
</dbReference>
<evidence type="ECO:0000313" key="5">
    <source>
        <dbReference type="EMBL" id="KAG5834114.1"/>
    </source>
</evidence>
<dbReference type="PANTHER" id="PTHR12522:SF4">
    <property type="entry name" value="ZINC FINGER PROTEIN ELBOW"/>
    <property type="match status" value="1"/>
</dbReference>